<accession>A0A3A3Z036</accession>
<dbReference type="EMBL" id="QZEZ01000006">
    <property type="protein sequence ID" value="RJK94812.1"/>
    <property type="molecule type" value="Genomic_DNA"/>
</dbReference>
<feature type="region of interest" description="Disordered" evidence="1">
    <location>
        <begin position="167"/>
        <end position="191"/>
    </location>
</feature>
<evidence type="ECO:0000313" key="3">
    <source>
        <dbReference type="EMBL" id="RJK94812.1"/>
    </source>
</evidence>
<dbReference type="InterPro" id="IPR017520">
    <property type="entry name" value="CHP03086"/>
</dbReference>
<dbReference type="AlphaFoldDB" id="A0A3A3Z036"/>
<dbReference type="SUPFAM" id="SSF109854">
    <property type="entry name" value="DinB/YfiT-like putative metalloenzymes"/>
    <property type="match status" value="1"/>
</dbReference>
<protein>
    <submittedName>
        <fullName evidence="3">TIGR03086 family protein</fullName>
    </submittedName>
</protein>
<dbReference type="InterPro" id="IPR024344">
    <property type="entry name" value="MDMPI_metal-binding"/>
</dbReference>
<dbReference type="Gene3D" id="1.20.120.450">
    <property type="entry name" value="dinb family like domain"/>
    <property type="match status" value="1"/>
</dbReference>
<reference evidence="3 4" key="1">
    <citation type="submission" date="2018-09" db="EMBL/GenBank/DDBJ databases">
        <title>YIM 75000 draft genome.</title>
        <authorList>
            <person name="Tang S."/>
            <person name="Feng Y."/>
        </authorList>
    </citation>
    <scope>NUCLEOTIDE SEQUENCE [LARGE SCALE GENOMIC DNA]</scope>
    <source>
        <strain evidence="3 4">YIM 75000</strain>
    </source>
</reference>
<evidence type="ECO:0000259" key="2">
    <source>
        <dbReference type="Pfam" id="PF11716"/>
    </source>
</evidence>
<dbReference type="RefSeq" id="WP_119950994.1">
    <property type="nucleotide sequence ID" value="NZ_QZEZ01000006.1"/>
</dbReference>
<dbReference type="InterPro" id="IPR017517">
    <property type="entry name" value="Maleyloyr_isom"/>
</dbReference>
<keyword evidence="4" id="KW-1185">Reference proteome</keyword>
<sequence>MENPRTTDRHELVLLGLQAFTDRVAHVPADRWDAPTPCEGWSVRDLVGHLVSEHLWAPYLLEGGTVEEAGDRFDGDLLGDDPARAWDRAEEGSAAAWSAADLDSTVHLSSGDAPAREYADQMLLDLTVHGWDLARGAGLDERLEPRLVRHALRWAQDNEAMVSGSGLFGERQEPASDDPQDQLLALLGRRP</sequence>
<name>A0A3A3Z036_9ACTN</name>
<dbReference type="NCBIfam" id="TIGR03083">
    <property type="entry name" value="maleylpyruvate isomerase family mycothiol-dependent enzyme"/>
    <property type="match status" value="1"/>
</dbReference>
<dbReference type="OrthoDB" id="5185819at2"/>
<dbReference type="GO" id="GO:0046872">
    <property type="term" value="F:metal ion binding"/>
    <property type="evidence" value="ECO:0007669"/>
    <property type="project" value="InterPro"/>
</dbReference>
<proteinExistence type="predicted"/>
<evidence type="ECO:0000313" key="4">
    <source>
        <dbReference type="Proteomes" id="UP000265614"/>
    </source>
</evidence>
<evidence type="ECO:0000256" key="1">
    <source>
        <dbReference type="SAM" id="MobiDB-lite"/>
    </source>
</evidence>
<organism evidence="3 4">
    <name type="scientific">Vallicoccus soli</name>
    <dbReference type="NCBI Taxonomy" id="2339232"/>
    <lineage>
        <taxon>Bacteria</taxon>
        <taxon>Bacillati</taxon>
        <taxon>Actinomycetota</taxon>
        <taxon>Actinomycetes</taxon>
        <taxon>Motilibacterales</taxon>
        <taxon>Vallicoccaceae</taxon>
        <taxon>Vallicoccus</taxon>
    </lineage>
</organism>
<dbReference type="NCBIfam" id="TIGR03086">
    <property type="entry name" value="TIGR03086 family metal-binding protein"/>
    <property type="match status" value="1"/>
</dbReference>
<dbReference type="Pfam" id="PF11716">
    <property type="entry name" value="MDMPI_N"/>
    <property type="match status" value="1"/>
</dbReference>
<comment type="caution">
    <text evidence="3">The sequence shown here is derived from an EMBL/GenBank/DDBJ whole genome shotgun (WGS) entry which is preliminary data.</text>
</comment>
<dbReference type="Proteomes" id="UP000265614">
    <property type="component" value="Unassembled WGS sequence"/>
</dbReference>
<dbReference type="InterPro" id="IPR034660">
    <property type="entry name" value="DinB/YfiT-like"/>
</dbReference>
<feature type="domain" description="Mycothiol-dependent maleylpyruvate isomerase metal-binding" evidence="2">
    <location>
        <begin position="17"/>
        <end position="134"/>
    </location>
</feature>
<gene>
    <name evidence="3" type="ORF">D5H78_13435</name>
</gene>